<dbReference type="AlphaFoldDB" id="A0A7S3Z9B3"/>
<dbReference type="Gene3D" id="1.10.357.40">
    <property type="entry name" value="YbiA-like"/>
    <property type="match status" value="1"/>
</dbReference>
<evidence type="ECO:0000259" key="2">
    <source>
        <dbReference type="Pfam" id="PF08719"/>
    </source>
</evidence>
<evidence type="ECO:0000313" key="3">
    <source>
        <dbReference type="EMBL" id="CAE0675832.1"/>
    </source>
</evidence>
<dbReference type="EMBL" id="HBIV01038816">
    <property type="protein sequence ID" value="CAE0675832.1"/>
    <property type="molecule type" value="Transcribed_RNA"/>
</dbReference>
<protein>
    <recommendedName>
        <fullName evidence="2">NADAR domain-containing protein</fullName>
    </recommendedName>
</protein>
<dbReference type="SUPFAM" id="SSF143990">
    <property type="entry name" value="YbiA-like"/>
    <property type="match status" value="1"/>
</dbReference>
<dbReference type="NCBIfam" id="TIGR02464">
    <property type="entry name" value="ribofla_fusion"/>
    <property type="match status" value="1"/>
</dbReference>
<dbReference type="CDD" id="cd15457">
    <property type="entry name" value="NADAR"/>
    <property type="match status" value="1"/>
</dbReference>
<feature type="region of interest" description="Disordered" evidence="1">
    <location>
        <begin position="160"/>
        <end position="235"/>
    </location>
</feature>
<dbReference type="InterPro" id="IPR037238">
    <property type="entry name" value="YbiA-like_sf"/>
</dbReference>
<gene>
    <name evidence="3" type="ORF">LGLO00237_LOCUS27609</name>
</gene>
<feature type="compositionally biased region" description="Basic and acidic residues" evidence="1">
    <location>
        <begin position="160"/>
        <end position="175"/>
    </location>
</feature>
<dbReference type="InterPro" id="IPR012816">
    <property type="entry name" value="NADAR"/>
</dbReference>
<proteinExistence type="predicted"/>
<accession>A0A7S3Z9B3</accession>
<dbReference type="Pfam" id="PF08719">
    <property type="entry name" value="NADAR"/>
    <property type="match status" value="1"/>
</dbReference>
<feature type="domain" description="NADAR" evidence="2">
    <location>
        <begin position="15"/>
        <end position="160"/>
    </location>
</feature>
<sequence>MQKPVSIKPYVLFHSGPFSQWHISSFRVDGVTYNCCEQYMMAEKARLFKDDDMHELILRATAPRQQKALGRGVRGFKEHTWKSNCLRIVTEGNLHKFRQNTELREKLMATGERTIAEAAPKDKIWGIGLHASDKRAQDMSTWRGTNLLGVALMTVRERLRKEKDDSEKKTDKKTDVPSSSPPAEPVSLGPQPEEPKETEAKRRRAKLRTKSSGRGRKKSDRRPRKSGAAGKGEWM</sequence>
<reference evidence="3" key="1">
    <citation type="submission" date="2021-01" db="EMBL/GenBank/DDBJ databases">
        <authorList>
            <person name="Corre E."/>
            <person name="Pelletier E."/>
            <person name="Niang G."/>
            <person name="Scheremetjew M."/>
            <person name="Finn R."/>
            <person name="Kale V."/>
            <person name="Holt S."/>
            <person name="Cochrane G."/>
            <person name="Meng A."/>
            <person name="Brown T."/>
            <person name="Cohen L."/>
        </authorList>
    </citation>
    <scope>NUCLEOTIDE SEQUENCE</scope>
    <source>
        <strain evidence="3">CCCM811</strain>
    </source>
</reference>
<name>A0A7S3Z9B3_9EUKA</name>
<feature type="compositionally biased region" description="Basic residues" evidence="1">
    <location>
        <begin position="201"/>
        <end position="225"/>
    </location>
</feature>
<organism evidence="3">
    <name type="scientific">Lotharella globosa</name>
    <dbReference type="NCBI Taxonomy" id="91324"/>
    <lineage>
        <taxon>Eukaryota</taxon>
        <taxon>Sar</taxon>
        <taxon>Rhizaria</taxon>
        <taxon>Cercozoa</taxon>
        <taxon>Chlorarachniophyceae</taxon>
        <taxon>Lotharella</taxon>
    </lineage>
</organism>
<evidence type="ECO:0000256" key="1">
    <source>
        <dbReference type="SAM" id="MobiDB-lite"/>
    </source>
</evidence>